<dbReference type="RefSeq" id="WP_082231238.1">
    <property type="nucleotide sequence ID" value="NZ_CATKVX010000006.1"/>
</dbReference>
<dbReference type="Proteomes" id="UP000284990">
    <property type="component" value="Unassembled WGS sequence"/>
</dbReference>
<evidence type="ECO:0000313" key="8">
    <source>
        <dbReference type="Proteomes" id="UP000284990"/>
    </source>
</evidence>
<reference evidence="1" key="4">
    <citation type="submission" date="2022-11" db="EMBL/GenBank/DDBJ databases">
        <title>Genomic repertoires linked with pathogenic potency of arthritogenic Prevotella copri isolated from the gut of rheumatoid arthritis patients.</title>
        <authorList>
            <person name="Nii T."/>
            <person name="Maeda Y."/>
            <person name="Motooka D."/>
            <person name="Naito M."/>
            <person name="Matsumoto Y."/>
            <person name="Ogawa T."/>
            <person name="Oguro-Igashira E."/>
            <person name="Kishikawa T."/>
            <person name="Yamashita M."/>
            <person name="Koizumi S."/>
            <person name="Kurakawa T."/>
            <person name="Okumura R."/>
            <person name="Kayama H."/>
            <person name="Murakami M."/>
            <person name="Sakaguchi T."/>
            <person name="Das B."/>
            <person name="Nakamura S."/>
            <person name="Okada Y."/>
            <person name="Kumanogoh A."/>
            <person name="Takeda K."/>
        </authorList>
    </citation>
    <scope>NUCLEOTIDE SEQUENCE</scope>
    <source>
        <strain evidence="1">H105_2-2</strain>
    </source>
</reference>
<dbReference type="EMBL" id="JAPDVD010000001">
    <property type="protein sequence ID" value="MCW4136240.1"/>
    <property type="molecule type" value="Genomic_DNA"/>
</dbReference>
<dbReference type="EMBL" id="VZBT01000086">
    <property type="protein sequence ID" value="MQO04797.1"/>
    <property type="molecule type" value="Genomic_DNA"/>
</dbReference>
<dbReference type="Pfam" id="PF14053">
    <property type="entry name" value="DUF4248"/>
    <property type="match status" value="1"/>
</dbReference>
<reference evidence="10 11" key="3">
    <citation type="submission" date="2019-09" db="EMBL/GenBank/DDBJ databases">
        <title>Distinct polysaccharide growth profiles of human intestinal Prevotella copri isolates.</title>
        <authorList>
            <person name="Fehlner-Peach H."/>
            <person name="Magnabosco C."/>
            <person name="Raghavan V."/>
            <person name="Scher J.U."/>
            <person name="Tett A."/>
            <person name="Cox L.M."/>
            <person name="Gottsegen C."/>
            <person name="Watters A."/>
            <person name="Wiltshire- Gordon J.D."/>
            <person name="Segata N."/>
            <person name="Bonneau R."/>
            <person name="Littman D.R."/>
        </authorList>
    </citation>
    <scope>NUCLEOTIDE SEQUENCE [LARGE SCALE GENOMIC DNA]</scope>
    <source>
        <strain evidence="2 12">BU41712</strain>
        <strain evidence="4 10">BVe41219</strain>
        <strain evidence="3">IAK279</strain>
        <strain evidence="11">iAK279</strain>
    </source>
</reference>
<organism evidence="4 10">
    <name type="scientific">Segatella copri</name>
    <dbReference type="NCBI Taxonomy" id="165179"/>
    <lineage>
        <taxon>Bacteria</taxon>
        <taxon>Pseudomonadati</taxon>
        <taxon>Bacteroidota</taxon>
        <taxon>Bacteroidia</taxon>
        <taxon>Bacteroidales</taxon>
        <taxon>Prevotellaceae</taxon>
        <taxon>Segatella</taxon>
    </lineage>
</organism>
<name>A0A3R6AAC9_9BACT</name>
<dbReference type="EMBL" id="VZAZ01000056">
    <property type="protein sequence ID" value="MQO56427.1"/>
    <property type="molecule type" value="Genomic_DNA"/>
</dbReference>
<reference evidence="5 13" key="2">
    <citation type="submission" date="2019-08" db="EMBL/GenBank/DDBJ databases">
        <title>In-depth cultivation of the pig gut microbiome towards novel bacterial diversity and tailored functional studies.</title>
        <authorList>
            <person name="Wylensek D."/>
            <person name="Hitch T.C.A."/>
            <person name="Clavel T."/>
        </authorList>
    </citation>
    <scope>NUCLEOTIDE SEQUENCE [LARGE SCALE GENOMIC DNA]</scope>
    <source>
        <strain evidence="5 13">LKV-178-WT-2C</strain>
    </source>
</reference>
<evidence type="ECO:0000313" key="1">
    <source>
        <dbReference type="EMBL" id="MCW4136240.1"/>
    </source>
</evidence>
<comment type="caution">
    <text evidence="4">The sequence shown here is derived from an EMBL/GenBank/DDBJ whole genome shotgun (WGS) entry which is preliminary data.</text>
</comment>
<evidence type="ECO:0000313" key="2">
    <source>
        <dbReference type="EMBL" id="MQN79353.1"/>
    </source>
</evidence>
<evidence type="ECO:0000313" key="3">
    <source>
        <dbReference type="EMBL" id="MQO04797.1"/>
    </source>
</evidence>
<dbReference type="Proteomes" id="UP000390763">
    <property type="component" value="Unassembled WGS sequence"/>
</dbReference>
<dbReference type="InterPro" id="IPR025342">
    <property type="entry name" value="DUF4248"/>
</dbReference>
<proteinExistence type="predicted"/>
<accession>A0A3R6AAC9</accession>
<evidence type="ECO:0000313" key="6">
    <source>
        <dbReference type="EMBL" id="RHA84547.1"/>
    </source>
</evidence>
<dbReference type="EMBL" id="VUNF01000002">
    <property type="protein sequence ID" value="MST76557.1"/>
    <property type="molecule type" value="Genomic_DNA"/>
</dbReference>
<protein>
    <submittedName>
        <fullName evidence="4">DUF4248 domain-containing protein</fullName>
    </submittedName>
</protein>
<evidence type="ECO:0000313" key="5">
    <source>
        <dbReference type="EMBL" id="MST76557.1"/>
    </source>
</evidence>
<evidence type="ECO:0000313" key="12">
    <source>
        <dbReference type="Proteomes" id="UP000423156"/>
    </source>
</evidence>
<evidence type="ECO:0000313" key="7">
    <source>
        <dbReference type="EMBL" id="RHK08425.1"/>
    </source>
</evidence>
<dbReference type="Proteomes" id="UP001208620">
    <property type="component" value="Unassembled WGS sequence"/>
</dbReference>
<evidence type="ECO:0000313" key="10">
    <source>
        <dbReference type="Proteomes" id="UP000358159"/>
    </source>
</evidence>
<dbReference type="Proteomes" id="UP000450161">
    <property type="component" value="Unassembled WGS sequence"/>
</dbReference>
<dbReference type="Proteomes" id="UP000423156">
    <property type="component" value="Unassembled WGS sequence"/>
</dbReference>
<dbReference type="Proteomes" id="UP000358159">
    <property type="component" value="Unassembled WGS sequence"/>
</dbReference>
<dbReference type="GeneID" id="69850037"/>
<dbReference type="EMBL" id="VZBZ01000181">
    <property type="protein sequence ID" value="MQN79353.1"/>
    <property type="molecule type" value="Genomic_DNA"/>
</dbReference>
<evidence type="ECO:0000313" key="4">
    <source>
        <dbReference type="EMBL" id="MQO56427.1"/>
    </source>
</evidence>
<evidence type="ECO:0000313" key="13">
    <source>
        <dbReference type="Proteomes" id="UP000450161"/>
    </source>
</evidence>
<dbReference type="EMBL" id="QRNB01000095">
    <property type="protein sequence ID" value="RHK08425.1"/>
    <property type="molecule type" value="Genomic_DNA"/>
</dbReference>
<dbReference type="Proteomes" id="UP000286211">
    <property type="component" value="Unassembled WGS sequence"/>
</dbReference>
<evidence type="ECO:0000313" key="11">
    <source>
        <dbReference type="Proteomes" id="UP000390763"/>
    </source>
</evidence>
<dbReference type="AlphaFoldDB" id="A0A3R6AAC9"/>
<reference evidence="8 9" key="1">
    <citation type="submission" date="2018-08" db="EMBL/GenBank/DDBJ databases">
        <title>A genome reference for cultivated species of the human gut microbiota.</title>
        <authorList>
            <person name="Zou Y."/>
            <person name="Xue W."/>
            <person name="Luo G."/>
        </authorList>
    </citation>
    <scope>NUCLEOTIDE SEQUENCE [LARGE SCALE GENOMIC DNA]</scope>
    <source>
        <strain evidence="7 9">AF46-2NS</strain>
        <strain evidence="6 8">AM42-23AC</strain>
    </source>
</reference>
<evidence type="ECO:0000313" key="9">
    <source>
        <dbReference type="Proteomes" id="UP000286211"/>
    </source>
</evidence>
<sequence>MDLRSYTKQELALLYFPDSDPDVARAHLMRWIVRCTQLYEQLLKSGYNKSCKEFNPLQVSYIFFHLGEP</sequence>
<gene>
    <name evidence="7" type="ORF">DW079_13185</name>
    <name evidence="6" type="ORF">DW916_11110</name>
    <name evidence="4" type="ORF">F7D42_12095</name>
    <name evidence="3" type="ORF">F7D62_11940</name>
    <name evidence="2" type="ORF">F7D71_16135</name>
    <name evidence="5" type="ORF">FYJ72_02370</name>
    <name evidence="1" type="ORF">ONT01_00320</name>
</gene>
<dbReference type="EMBL" id="QSFW01000024">
    <property type="protein sequence ID" value="RHA84547.1"/>
    <property type="molecule type" value="Genomic_DNA"/>
</dbReference>